<evidence type="ECO:0000313" key="2">
    <source>
        <dbReference type="Proteomes" id="UP000220251"/>
    </source>
</evidence>
<gene>
    <name evidence="1" type="ORF">ELAC_0045</name>
</gene>
<organism evidence="1 2">
    <name type="scientific">Estrella lausannensis</name>
    <dbReference type="NCBI Taxonomy" id="483423"/>
    <lineage>
        <taxon>Bacteria</taxon>
        <taxon>Pseudomonadati</taxon>
        <taxon>Chlamydiota</taxon>
        <taxon>Chlamydiia</taxon>
        <taxon>Parachlamydiales</taxon>
        <taxon>Candidatus Criblamydiaceae</taxon>
        <taxon>Estrella</taxon>
    </lineage>
</organism>
<name>A0A0H5DPK6_9BACT</name>
<dbReference type="Gene3D" id="3.60.10.10">
    <property type="entry name" value="Endonuclease/exonuclease/phosphatase"/>
    <property type="match status" value="1"/>
</dbReference>
<protein>
    <submittedName>
        <fullName evidence="1">Putative membrane protein</fullName>
    </submittedName>
</protein>
<proteinExistence type="predicted"/>
<reference evidence="2" key="1">
    <citation type="submission" date="2015-06" db="EMBL/GenBank/DDBJ databases">
        <authorList>
            <person name="Bertelli C."/>
        </authorList>
    </citation>
    <scope>NUCLEOTIDE SEQUENCE [LARGE SCALE GENOMIC DNA]</scope>
    <source>
        <strain evidence="2">CRIB-30</strain>
    </source>
</reference>
<keyword evidence="2" id="KW-1185">Reference proteome</keyword>
<evidence type="ECO:0000313" key="1">
    <source>
        <dbReference type="EMBL" id="CRX37409.1"/>
    </source>
</evidence>
<dbReference type="EMBL" id="CWGJ01000001">
    <property type="protein sequence ID" value="CRX37409.1"/>
    <property type="molecule type" value="Genomic_DNA"/>
</dbReference>
<dbReference type="SUPFAM" id="SSF56219">
    <property type="entry name" value="DNase I-like"/>
    <property type="match status" value="1"/>
</dbReference>
<dbReference type="AlphaFoldDB" id="A0A0H5DPK6"/>
<sequence>MSMRLIFKTLRSILVIFVSLVSMSMTPLSLSSGWNCPSDHLPVGVTLESSDLPKPISVISWNILNSLWIPYIEQDAETNGMKESAILKLDRIIEGTSYTERELKVNELIQSILWGQMQRGRSPILLLQEVSTPMRKLIEKDIPQQLCILATDPGFNDLGLVIYDQEILVVEEYEVIHGLYSRDRDNFVQDVIFSIRGSEQRLRIINTHIPGGEGSCGPQEFSSYLQATFKPGMPTLAAGDMNVESPEVDSALKEAFNGASPFAPVVQSYGTYINSSNKLLQYDQILFSLHQVDSLNAFPLDPTGIEGIVADYLSGL</sequence>
<dbReference type="Proteomes" id="UP000220251">
    <property type="component" value="Unassembled WGS sequence"/>
</dbReference>
<accession>A0A0H5DPK6</accession>
<dbReference type="InterPro" id="IPR036691">
    <property type="entry name" value="Endo/exonu/phosph_ase_sf"/>
</dbReference>